<feature type="domain" description="HAMP" evidence="15">
    <location>
        <begin position="215"/>
        <end position="267"/>
    </location>
</feature>
<evidence type="ECO:0000256" key="1">
    <source>
        <dbReference type="ARBA" id="ARBA00004429"/>
    </source>
</evidence>
<comment type="caution">
    <text evidence="16">The sequence shown here is derived from an EMBL/GenBank/DDBJ whole genome shotgun (WGS) entry which is preliminary data.</text>
</comment>
<keyword evidence="5" id="KW-0997">Cell inner membrane</keyword>
<evidence type="ECO:0000256" key="4">
    <source>
        <dbReference type="ARBA" id="ARBA00022500"/>
    </source>
</evidence>
<dbReference type="CDD" id="cd19407">
    <property type="entry name" value="Tar_Tsr_sensor"/>
    <property type="match status" value="1"/>
</dbReference>
<dbReference type="InterPro" id="IPR004089">
    <property type="entry name" value="MCPsignal_dom"/>
</dbReference>
<dbReference type="GO" id="GO:0007165">
    <property type="term" value="P:signal transduction"/>
    <property type="evidence" value="ECO:0007669"/>
    <property type="project" value="UniProtKB-KW"/>
</dbReference>
<dbReference type="EMBL" id="LOWA01000025">
    <property type="protein sequence ID" value="KVE27612.1"/>
    <property type="molecule type" value="Genomic_DNA"/>
</dbReference>
<dbReference type="CDD" id="cd11386">
    <property type="entry name" value="MCP_signal"/>
    <property type="match status" value="1"/>
</dbReference>
<dbReference type="GO" id="GO:0006935">
    <property type="term" value="P:chemotaxis"/>
    <property type="evidence" value="ECO:0007669"/>
    <property type="project" value="UniProtKB-KW"/>
</dbReference>
<evidence type="ECO:0000256" key="8">
    <source>
        <dbReference type="ARBA" id="ARBA00023136"/>
    </source>
</evidence>
<dbReference type="SUPFAM" id="SSF47170">
    <property type="entry name" value="Aspartate receptor, ligand-binding domain"/>
    <property type="match status" value="1"/>
</dbReference>
<comment type="similarity">
    <text evidence="10">Belongs to the methyl-accepting chemotaxis (MCP) protein family.</text>
</comment>
<keyword evidence="9 11" id="KW-0807">Transducer</keyword>
<dbReference type="InterPro" id="IPR051310">
    <property type="entry name" value="MCP_chemotaxis"/>
</dbReference>
<evidence type="ECO:0000256" key="6">
    <source>
        <dbReference type="ARBA" id="ARBA00022692"/>
    </source>
</evidence>
<dbReference type="Pfam" id="PF02203">
    <property type="entry name" value="TarH"/>
    <property type="match status" value="1"/>
</dbReference>
<feature type="transmembrane region" description="Helical" evidence="13">
    <location>
        <begin position="12"/>
        <end position="33"/>
    </location>
</feature>
<keyword evidence="7 13" id="KW-1133">Transmembrane helix</keyword>
<dbReference type="Pfam" id="PF00672">
    <property type="entry name" value="HAMP"/>
    <property type="match status" value="1"/>
</dbReference>
<organism evidence="16 17">
    <name type="scientific">Burkholderia singularis</name>
    <dbReference type="NCBI Taxonomy" id="1503053"/>
    <lineage>
        <taxon>Bacteria</taxon>
        <taxon>Pseudomonadati</taxon>
        <taxon>Pseudomonadota</taxon>
        <taxon>Betaproteobacteria</taxon>
        <taxon>Burkholderiales</taxon>
        <taxon>Burkholderiaceae</taxon>
        <taxon>Burkholderia</taxon>
        <taxon>pseudomallei group</taxon>
    </lineage>
</organism>
<dbReference type="SMART" id="SM00283">
    <property type="entry name" value="MA"/>
    <property type="match status" value="1"/>
</dbReference>
<dbReference type="InterPro" id="IPR035440">
    <property type="entry name" value="4HB_MCP_dom_sf"/>
</dbReference>
<evidence type="ECO:0000256" key="11">
    <source>
        <dbReference type="PROSITE-ProRule" id="PRU00284"/>
    </source>
</evidence>
<dbReference type="PANTHER" id="PTHR43531">
    <property type="entry name" value="PROTEIN ICFG"/>
    <property type="match status" value="1"/>
</dbReference>
<dbReference type="Pfam" id="PF00015">
    <property type="entry name" value="MCPsignal"/>
    <property type="match status" value="1"/>
</dbReference>
<evidence type="ECO:0000256" key="3">
    <source>
        <dbReference type="ARBA" id="ARBA00022481"/>
    </source>
</evidence>
<dbReference type="Gene3D" id="1.20.120.30">
    <property type="entry name" value="Aspartate receptor, ligand-binding domain"/>
    <property type="match status" value="1"/>
</dbReference>
<keyword evidence="8 13" id="KW-0472">Membrane</keyword>
<dbReference type="GO" id="GO:0005886">
    <property type="term" value="C:plasma membrane"/>
    <property type="evidence" value="ECO:0007669"/>
    <property type="project" value="UniProtKB-SubCell"/>
</dbReference>
<protein>
    <submittedName>
        <fullName evidence="16">Chemotaxis protein</fullName>
    </submittedName>
</protein>
<dbReference type="PANTHER" id="PTHR43531:SF14">
    <property type="entry name" value="METHYL-ACCEPTING CHEMOTAXIS PROTEIN I-RELATED"/>
    <property type="match status" value="1"/>
</dbReference>
<dbReference type="PROSITE" id="PS50885">
    <property type="entry name" value="HAMP"/>
    <property type="match status" value="1"/>
</dbReference>
<proteinExistence type="inferred from homology"/>
<evidence type="ECO:0000313" key="16">
    <source>
        <dbReference type="EMBL" id="KVE27612.1"/>
    </source>
</evidence>
<feature type="compositionally biased region" description="Low complexity" evidence="12">
    <location>
        <begin position="642"/>
        <end position="685"/>
    </location>
</feature>
<evidence type="ECO:0000256" key="13">
    <source>
        <dbReference type="SAM" id="Phobius"/>
    </source>
</evidence>
<keyword evidence="6 13" id="KW-0812">Transmembrane</keyword>
<reference evidence="16 17" key="1">
    <citation type="submission" date="2015-11" db="EMBL/GenBank/DDBJ databases">
        <title>Expanding the genomic diversity of Burkholderia species for the development of highly accurate diagnostics.</title>
        <authorList>
            <person name="Sahl J."/>
            <person name="Keim P."/>
            <person name="Wagner D."/>
        </authorList>
    </citation>
    <scope>NUCLEOTIDE SEQUENCE [LARGE SCALE GENOMIC DNA]</scope>
    <source>
        <strain evidence="16 17">TSV85</strain>
    </source>
</reference>
<feature type="region of interest" description="Disordered" evidence="12">
    <location>
        <begin position="642"/>
        <end position="711"/>
    </location>
</feature>
<dbReference type="PROSITE" id="PS50111">
    <property type="entry name" value="CHEMOTAXIS_TRANSDUC_2"/>
    <property type="match status" value="1"/>
</dbReference>
<dbReference type="InterPro" id="IPR004090">
    <property type="entry name" value="Chemotax_Me-accpt_rcpt"/>
</dbReference>
<dbReference type="Proteomes" id="UP000062788">
    <property type="component" value="Unassembled WGS sequence"/>
</dbReference>
<evidence type="ECO:0000256" key="9">
    <source>
        <dbReference type="ARBA" id="ARBA00023224"/>
    </source>
</evidence>
<dbReference type="SMART" id="SM00304">
    <property type="entry name" value="HAMP"/>
    <property type="match status" value="1"/>
</dbReference>
<dbReference type="RefSeq" id="WP_059516175.1">
    <property type="nucleotide sequence ID" value="NZ_LOWA01000025.1"/>
</dbReference>
<evidence type="ECO:0000256" key="2">
    <source>
        <dbReference type="ARBA" id="ARBA00022475"/>
    </source>
</evidence>
<dbReference type="InterPro" id="IPR003660">
    <property type="entry name" value="HAMP_dom"/>
</dbReference>
<evidence type="ECO:0000256" key="5">
    <source>
        <dbReference type="ARBA" id="ARBA00022519"/>
    </source>
</evidence>
<evidence type="ECO:0000256" key="10">
    <source>
        <dbReference type="ARBA" id="ARBA00029447"/>
    </source>
</evidence>
<dbReference type="SUPFAM" id="SSF58104">
    <property type="entry name" value="Methyl-accepting chemotaxis protein (MCP) signaling domain"/>
    <property type="match status" value="1"/>
</dbReference>
<accession>A0A103E3A8</accession>
<feature type="domain" description="Methyl-accepting transducer" evidence="14">
    <location>
        <begin position="272"/>
        <end position="501"/>
    </location>
</feature>
<name>A0A103E3A8_9BURK</name>
<keyword evidence="17" id="KW-1185">Reference proteome</keyword>
<evidence type="ECO:0000259" key="14">
    <source>
        <dbReference type="PROSITE" id="PS50111"/>
    </source>
</evidence>
<sequence length="711" mass="72005">MLDNWSIRTTLTAIGTMMVLVAALVGGLGLYALRQASGSLDAIAHGDLPTIHTLDEASSYLLRARVSLDRFKALTESGNADEAQKVLARAQELYAKSAQHWQTYLAASKDGIDPALTDELAARYAALVKDGVEPEFAAARAGDLAAYRAIAETKISPMFVAYGNAASAVAAAHASRAEGRFGATQARISLMTTLIAAGIALAFAIVIGTRFALRGLIVEPLAAAAAQFERIATGDLAPVERAHGTNEIGRLFEGIGRMRAAVSQMVTAVHRGVVAIDAGAHEIASGNADLSQRTESQAASLQETASSMEQLTGTVRQNAENARQASQLAVNASDIATQGGEVVGQVVVTMQDIAASSTKVADIIGTIEGIAFQTNILALNAAVEAARAGEQGRGFAVVAGEVRSLAQRSAGAAKEIKQLIGDSAIKVQSGSALVERAGATMAEIVQAVRRVTDIMGEISAASEEQSTGIVQVTRAVSQMDAVTQQNAALVEQAAAAAASLEEQTRQLKQVVAGWRIDGAIVSGSTGALGENAARARGAAGEPFLADRTGAAGTRAAAGPRPPSVSTAEGTPHATPASAAAAVSSATAALAASQAMPASARAAQPGSSASTAAAMSAAGSPARSASEAVHAGAAARAAFAKTSEAAPKPASPAPAYAPKLAKPASAARAPQRASAAQPAETASAFALKRPVLSNESQPALAASSSDDDWETF</sequence>
<feature type="region of interest" description="Disordered" evidence="12">
    <location>
        <begin position="551"/>
        <end position="578"/>
    </location>
</feature>
<gene>
    <name evidence="16" type="ORF">WS67_10905</name>
</gene>
<dbReference type="GO" id="GO:0004888">
    <property type="term" value="F:transmembrane signaling receptor activity"/>
    <property type="evidence" value="ECO:0007669"/>
    <property type="project" value="InterPro"/>
</dbReference>
<dbReference type="AlphaFoldDB" id="A0A103E3A8"/>
<dbReference type="OrthoDB" id="9806477at2"/>
<evidence type="ECO:0000256" key="7">
    <source>
        <dbReference type="ARBA" id="ARBA00022989"/>
    </source>
</evidence>
<keyword evidence="4" id="KW-0145">Chemotaxis</keyword>
<dbReference type="InterPro" id="IPR003122">
    <property type="entry name" value="Tar_rcpt_lig-bd"/>
</dbReference>
<keyword evidence="2" id="KW-1003">Cell membrane</keyword>
<dbReference type="Gene3D" id="1.10.287.950">
    <property type="entry name" value="Methyl-accepting chemotaxis protein"/>
    <property type="match status" value="1"/>
</dbReference>
<dbReference type="PRINTS" id="PR00260">
    <property type="entry name" value="CHEMTRNSDUCR"/>
</dbReference>
<keyword evidence="3" id="KW-0488">Methylation</keyword>
<comment type="subcellular location">
    <subcellularLocation>
        <location evidence="1">Cell inner membrane</location>
        <topology evidence="1">Multi-pass membrane protein</topology>
    </subcellularLocation>
</comment>
<evidence type="ECO:0000259" key="15">
    <source>
        <dbReference type="PROSITE" id="PS50885"/>
    </source>
</evidence>
<dbReference type="FunFam" id="1.10.287.950:FF:000001">
    <property type="entry name" value="Methyl-accepting chemotaxis sensory transducer"/>
    <property type="match status" value="1"/>
</dbReference>
<feature type="transmembrane region" description="Helical" evidence="13">
    <location>
        <begin position="190"/>
        <end position="213"/>
    </location>
</feature>
<evidence type="ECO:0000313" key="17">
    <source>
        <dbReference type="Proteomes" id="UP000062788"/>
    </source>
</evidence>
<evidence type="ECO:0000256" key="12">
    <source>
        <dbReference type="SAM" id="MobiDB-lite"/>
    </source>
</evidence>